<proteinExistence type="predicted"/>
<name>A0A2B4RB04_STYPI</name>
<dbReference type="InterPro" id="IPR008928">
    <property type="entry name" value="6-hairpin_glycosidase_sf"/>
</dbReference>
<dbReference type="STRING" id="50429.A0A2B4RB04"/>
<dbReference type="Pfam" id="PF12215">
    <property type="entry name" value="Glyco_hydr_116N"/>
    <property type="match status" value="1"/>
</dbReference>
<dbReference type="GO" id="GO:0004553">
    <property type="term" value="F:hydrolase activity, hydrolyzing O-glycosyl compounds"/>
    <property type="evidence" value="ECO:0007669"/>
    <property type="project" value="InterPro"/>
</dbReference>
<dbReference type="InterPro" id="IPR006775">
    <property type="entry name" value="GH116_catalytic"/>
</dbReference>
<accession>A0A2B4RB04</accession>
<dbReference type="Gene3D" id="1.50.10.10">
    <property type="match status" value="1"/>
</dbReference>
<evidence type="ECO:0000259" key="1">
    <source>
        <dbReference type="Pfam" id="PF04685"/>
    </source>
</evidence>
<dbReference type="InterPro" id="IPR024462">
    <property type="entry name" value="GH116_N"/>
</dbReference>
<dbReference type="InterPro" id="IPR012341">
    <property type="entry name" value="6hp_glycosidase-like_sf"/>
</dbReference>
<dbReference type="PANTHER" id="PTHR12654:SF0">
    <property type="entry name" value="NON-LYSOSOMAL GLUCOSYLCERAMIDASE"/>
    <property type="match status" value="1"/>
</dbReference>
<reference evidence="3" key="1">
    <citation type="journal article" date="2017" name="J. ISSAAS">
        <title>Comparative analysis of the genomes of Stylophora pistillata and Acropora digitifera provides evidence for extensive differences between species of corals.</title>
        <authorList>
            <person name="Voolstra C.R."/>
            <person name="Li Y."/>
            <person name="Liew Y.J."/>
            <person name="Baumgarten S."/>
            <person name="Zoccola D."/>
            <person name="Flot J.-F."/>
            <person name="Tambutte S."/>
            <person name="Allemand D."/>
            <person name="Aranda M."/>
        </authorList>
    </citation>
    <scope>NUCLEOTIDE SEQUENCE</scope>
    <source>
        <strain evidence="3">CSM Monaco</strain>
        <tissue evidence="3">Whole animal</tissue>
    </source>
</reference>
<dbReference type="AlphaFoldDB" id="A0A2B4RB04"/>
<feature type="domain" description="Glycosyl-hydrolase family 116 catalytic region" evidence="1">
    <location>
        <begin position="337"/>
        <end position="628"/>
    </location>
</feature>
<sequence>MPVKVKMIAYNPFIPADADASGIPIAIFKYEVTNTTNQNISVAISGNIRNFIGMDGQKNTSNWKKDVVPVGAKNNLNKYLKSDDLQGIYMFSNGVAKNASNWGTMALSTPDKNVTYRTSGVGNAWQRTMLDFWDDFSADGLLVEKKEVADENPMASLATKRTIAAGATEVFTFYFSWHFPNRKDWNDGKQTIGNYYTTRYKDAWEVLSKEVANLPKLTEKSLQFVKAFVSSDYAPQVKEAALFNLSTLRSQTVFRTPDGKMFGWEGVMDRVGSCYGSCTHVWNYEQATPFLFGSLAKTMREVEFGYALRKNGHMGFRVYLPLKKDPEKASLSVAAADGQMGTIMKFYRDWQLSGDDSFLKKYWKKVKSALGFAWVKGGWDADKDGVMEGAQHNTMDVEYFGANPQMQLWYLGALKAAEKMAKAMNDKKFANKCNRLFKKGSDWTDKNLFNGSYYEHKIELPKSKNDIAKGLVAGMGSKKLKDPDYQLSKGCLVDQLVGQYMASILGLGYLVKKENIQKTLQSILKYNARDNMFDYFNNMRSYMMGDEKGLVMASWPKGGRPKVPFPYWGETMTGFEYTAAVGMLYEGLEKEGLGVIQNIRDRYQGNRRSPFDEAECGRHYARAMASWAAVLAQSGFHYSGVDKKIQFTEKAGKYFWSNGFEIGEEIIIPDLGKNVVRKLRFDGILIEKDDVRPKLPKNSVIDVFYGSGEPLK</sequence>
<organism evidence="3">
    <name type="scientific">Stylophora pistillata</name>
    <name type="common">Smooth cauliflower coral</name>
    <dbReference type="NCBI Taxonomy" id="50429"/>
    <lineage>
        <taxon>Eukaryota</taxon>
        <taxon>Metazoa</taxon>
        <taxon>Cnidaria</taxon>
        <taxon>Anthozoa</taxon>
        <taxon>Hexacorallia</taxon>
        <taxon>Scleractinia</taxon>
        <taxon>Astrocoeniina</taxon>
        <taxon>Pocilloporidae</taxon>
        <taxon>Stylophora</taxon>
    </lineage>
</organism>
<feature type="domain" description="Glycosyl-hydrolase family 116 N-terminal" evidence="2">
    <location>
        <begin position="2"/>
        <end position="215"/>
    </location>
</feature>
<dbReference type="SUPFAM" id="SSF48208">
    <property type="entry name" value="Six-hairpin glycosidases"/>
    <property type="match status" value="1"/>
</dbReference>
<evidence type="ECO:0000313" key="3">
    <source>
        <dbReference type="EMBL" id="PFX13558.1"/>
    </source>
</evidence>
<dbReference type="InterPro" id="IPR052566">
    <property type="entry name" value="Non-lysos_glucosylceramidase"/>
</dbReference>
<evidence type="ECO:0000259" key="2">
    <source>
        <dbReference type="Pfam" id="PF12215"/>
    </source>
</evidence>
<dbReference type="OrthoDB" id="6019999at2759"/>
<dbReference type="GO" id="GO:0005975">
    <property type="term" value="P:carbohydrate metabolic process"/>
    <property type="evidence" value="ECO:0007669"/>
    <property type="project" value="InterPro"/>
</dbReference>
<gene>
    <name evidence="3" type="primary">GBA2</name>
    <name evidence="3" type="ORF">AWC38_SpisGene22345</name>
</gene>
<dbReference type="Pfam" id="PF04685">
    <property type="entry name" value="DUF608"/>
    <property type="match status" value="1"/>
</dbReference>
<dbReference type="EMBL" id="LSMT01000945">
    <property type="protein sequence ID" value="PFX13558.1"/>
    <property type="molecule type" value="Genomic_DNA"/>
</dbReference>
<comment type="caution">
    <text evidence="3">The sequence shown here is derived from an EMBL/GenBank/DDBJ whole genome shotgun (WGS) entry which is preliminary data.</text>
</comment>
<dbReference type="PANTHER" id="PTHR12654">
    <property type="entry name" value="BILE ACID BETA-GLUCOSIDASE-RELATED"/>
    <property type="match status" value="1"/>
</dbReference>
<protein>
    <submittedName>
        <fullName evidence="3">Non-lysosomal glucosylceramidase</fullName>
    </submittedName>
</protein>